<sequence>MSRSEPLVCLFCSESVRPPRKDVLLRHLLMEHKLVIADVKLIADVPKYLLYWKGRFLEQPLTDFCSVIKTNSMGPVEKQEDYFLLCDVLPEDRVLREKLQQKRLEEVLEQQQKERDDSSFHHLCMFCSEEFTGNRSSLLNHMAREHSFSIGLPDNIVYCSEFLDTLQDKLDSLQCLYCEKTFRDKTTDWSDWQAHPVSAVCLFCDHQSETLEQIYAHMKVRERRSFREGKYRFLLFIPETILQRLLGERRQCTLTGNDLLPEVSANI</sequence>
<dbReference type="InterPro" id="IPR036236">
    <property type="entry name" value="Znf_C2H2_sf"/>
</dbReference>
<name>A0A3P9DDQ2_9CICH</name>
<keyword evidence="6" id="KW-1185">Reference proteome</keyword>
<accession>A0A3P9DDQ2</accession>
<dbReference type="InterPro" id="IPR041661">
    <property type="entry name" value="ZN622/Rei1/Reh1_Znf-C2H2"/>
</dbReference>
<dbReference type="PANTHER" id="PTHR13267:SF3">
    <property type="entry name" value="ZINC FINGER PROTEIN 277"/>
    <property type="match status" value="1"/>
</dbReference>
<proteinExistence type="predicted"/>
<dbReference type="SUPFAM" id="SSF57667">
    <property type="entry name" value="beta-beta-alpha zinc fingers"/>
    <property type="match status" value="1"/>
</dbReference>
<dbReference type="Proteomes" id="UP000265160">
    <property type="component" value="Unplaced"/>
</dbReference>
<keyword evidence="2" id="KW-0863">Zinc-finger</keyword>
<protein>
    <submittedName>
        <fullName evidence="5">Zinc finger protein 277</fullName>
    </submittedName>
</protein>
<evidence type="ECO:0000313" key="5">
    <source>
        <dbReference type="Ensembl" id="ENSMZEP00005032489.1"/>
    </source>
</evidence>
<evidence type="ECO:0000313" key="6">
    <source>
        <dbReference type="Proteomes" id="UP000265160"/>
    </source>
</evidence>
<dbReference type="Pfam" id="PF12756">
    <property type="entry name" value="zf-C2H2_2"/>
    <property type="match status" value="1"/>
</dbReference>
<keyword evidence="1" id="KW-0479">Metal-binding</keyword>
<evidence type="ECO:0000256" key="1">
    <source>
        <dbReference type="ARBA" id="ARBA00022723"/>
    </source>
</evidence>
<dbReference type="InterPro" id="IPR040048">
    <property type="entry name" value="ZNF277"/>
</dbReference>
<dbReference type="PANTHER" id="PTHR13267">
    <property type="entry name" value="ZINC FINGER PROTEIN 277"/>
    <property type="match status" value="1"/>
</dbReference>
<feature type="domain" description="ZN622/Rei1/Reh1 zinc finger C2H2-type" evidence="4">
    <location>
        <begin position="124"/>
        <end position="185"/>
    </location>
</feature>
<organism evidence="5 6">
    <name type="scientific">Maylandia zebra</name>
    <name type="common">zebra mbuna</name>
    <dbReference type="NCBI Taxonomy" id="106582"/>
    <lineage>
        <taxon>Eukaryota</taxon>
        <taxon>Metazoa</taxon>
        <taxon>Chordata</taxon>
        <taxon>Craniata</taxon>
        <taxon>Vertebrata</taxon>
        <taxon>Euteleostomi</taxon>
        <taxon>Actinopterygii</taxon>
        <taxon>Neopterygii</taxon>
        <taxon>Teleostei</taxon>
        <taxon>Neoteleostei</taxon>
        <taxon>Acanthomorphata</taxon>
        <taxon>Ovalentaria</taxon>
        <taxon>Cichlomorphae</taxon>
        <taxon>Cichliformes</taxon>
        <taxon>Cichlidae</taxon>
        <taxon>African cichlids</taxon>
        <taxon>Pseudocrenilabrinae</taxon>
        <taxon>Haplochromini</taxon>
        <taxon>Maylandia</taxon>
        <taxon>Maylandia zebra complex</taxon>
    </lineage>
</organism>
<dbReference type="GO" id="GO:0008270">
    <property type="term" value="F:zinc ion binding"/>
    <property type="evidence" value="ECO:0007669"/>
    <property type="project" value="UniProtKB-KW"/>
</dbReference>
<keyword evidence="3" id="KW-0862">Zinc</keyword>
<dbReference type="GeneTree" id="ENSGT00390000010852"/>
<dbReference type="Ensembl" id="ENSMZET00005033542.1">
    <property type="protein sequence ID" value="ENSMZEP00005032489.1"/>
    <property type="gene ID" value="ENSMZEG00005024201.1"/>
</dbReference>
<evidence type="ECO:0000256" key="2">
    <source>
        <dbReference type="ARBA" id="ARBA00022771"/>
    </source>
</evidence>
<dbReference type="AlphaFoldDB" id="A0A3P9DDQ2"/>
<evidence type="ECO:0000259" key="4">
    <source>
        <dbReference type="Pfam" id="PF12756"/>
    </source>
</evidence>
<evidence type="ECO:0000256" key="3">
    <source>
        <dbReference type="ARBA" id="ARBA00022833"/>
    </source>
</evidence>
<reference evidence="5" key="1">
    <citation type="submission" date="2025-08" db="UniProtKB">
        <authorList>
            <consortium name="Ensembl"/>
        </authorList>
    </citation>
    <scope>IDENTIFICATION</scope>
</reference>
<reference evidence="5" key="2">
    <citation type="submission" date="2025-09" db="UniProtKB">
        <authorList>
            <consortium name="Ensembl"/>
        </authorList>
    </citation>
    <scope>IDENTIFICATION</scope>
</reference>